<dbReference type="STRING" id="765440.A0A0C3FN03"/>
<dbReference type="InterPro" id="IPR054464">
    <property type="entry name" value="ULD_fung"/>
</dbReference>
<keyword evidence="3" id="KW-1185">Reference proteome</keyword>
<dbReference type="Pfam" id="PF22893">
    <property type="entry name" value="ULD_2"/>
    <property type="match status" value="1"/>
</dbReference>
<dbReference type="AlphaFoldDB" id="A0A0C3FN03"/>
<proteinExistence type="predicted"/>
<name>A0A0C3FN03_PILCF</name>
<dbReference type="OrthoDB" id="3271094at2759"/>
<reference evidence="2 3" key="1">
    <citation type="submission" date="2014-04" db="EMBL/GenBank/DDBJ databases">
        <authorList>
            <consortium name="DOE Joint Genome Institute"/>
            <person name="Kuo A."/>
            <person name="Tarkka M."/>
            <person name="Buscot F."/>
            <person name="Kohler A."/>
            <person name="Nagy L.G."/>
            <person name="Floudas D."/>
            <person name="Copeland A."/>
            <person name="Barry K.W."/>
            <person name="Cichocki N."/>
            <person name="Veneault-Fourrey C."/>
            <person name="LaButti K."/>
            <person name="Lindquist E.A."/>
            <person name="Lipzen A."/>
            <person name="Lundell T."/>
            <person name="Morin E."/>
            <person name="Murat C."/>
            <person name="Sun H."/>
            <person name="Tunlid A."/>
            <person name="Henrissat B."/>
            <person name="Grigoriev I.V."/>
            <person name="Hibbett D.S."/>
            <person name="Martin F."/>
            <person name="Nordberg H.P."/>
            <person name="Cantor M.N."/>
            <person name="Hua S.X."/>
        </authorList>
    </citation>
    <scope>NUCLEOTIDE SEQUENCE [LARGE SCALE GENOMIC DNA]</scope>
    <source>
        <strain evidence="2 3">F 1598</strain>
    </source>
</reference>
<evidence type="ECO:0000259" key="1">
    <source>
        <dbReference type="Pfam" id="PF22893"/>
    </source>
</evidence>
<reference evidence="3" key="2">
    <citation type="submission" date="2015-01" db="EMBL/GenBank/DDBJ databases">
        <title>Evolutionary Origins and Diversification of the Mycorrhizal Mutualists.</title>
        <authorList>
            <consortium name="DOE Joint Genome Institute"/>
            <consortium name="Mycorrhizal Genomics Consortium"/>
            <person name="Kohler A."/>
            <person name="Kuo A."/>
            <person name="Nagy L.G."/>
            <person name="Floudas D."/>
            <person name="Copeland A."/>
            <person name="Barry K.W."/>
            <person name="Cichocki N."/>
            <person name="Veneault-Fourrey C."/>
            <person name="LaButti K."/>
            <person name="Lindquist E.A."/>
            <person name="Lipzen A."/>
            <person name="Lundell T."/>
            <person name="Morin E."/>
            <person name="Murat C."/>
            <person name="Riley R."/>
            <person name="Ohm R."/>
            <person name="Sun H."/>
            <person name="Tunlid A."/>
            <person name="Henrissat B."/>
            <person name="Grigoriev I.V."/>
            <person name="Hibbett D.S."/>
            <person name="Martin F."/>
        </authorList>
    </citation>
    <scope>NUCLEOTIDE SEQUENCE [LARGE SCALE GENOMIC DNA]</scope>
    <source>
        <strain evidence="3">F 1598</strain>
    </source>
</reference>
<dbReference type="HOGENOM" id="CLU_1031016_0_0_1"/>
<organism evidence="2 3">
    <name type="scientific">Piloderma croceum (strain F 1598)</name>
    <dbReference type="NCBI Taxonomy" id="765440"/>
    <lineage>
        <taxon>Eukaryota</taxon>
        <taxon>Fungi</taxon>
        <taxon>Dikarya</taxon>
        <taxon>Basidiomycota</taxon>
        <taxon>Agaricomycotina</taxon>
        <taxon>Agaricomycetes</taxon>
        <taxon>Agaricomycetidae</taxon>
        <taxon>Atheliales</taxon>
        <taxon>Atheliaceae</taxon>
        <taxon>Piloderma</taxon>
    </lineage>
</organism>
<dbReference type="InParanoid" id="A0A0C3FN03"/>
<dbReference type="Proteomes" id="UP000054166">
    <property type="component" value="Unassembled WGS sequence"/>
</dbReference>
<evidence type="ECO:0000313" key="2">
    <source>
        <dbReference type="EMBL" id="KIM85575.1"/>
    </source>
</evidence>
<protein>
    <recommendedName>
        <fullName evidence="1">Ubiquitin-like domain-containing protein</fullName>
    </recommendedName>
</protein>
<gene>
    <name evidence="2" type="ORF">PILCRDRAFT_338021</name>
</gene>
<feature type="domain" description="Ubiquitin-like" evidence="1">
    <location>
        <begin position="40"/>
        <end position="122"/>
    </location>
</feature>
<evidence type="ECO:0000313" key="3">
    <source>
        <dbReference type="Proteomes" id="UP000054166"/>
    </source>
</evidence>
<dbReference type="EMBL" id="KN832984">
    <property type="protein sequence ID" value="KIM85575.1"/>
    <property type="molecule type" value="Genomic_DNA"/>
</dbReference>
<sequence length="270" mass="30778">MALHSVSWMELGNELQAGRVSLARFHTLLTRRLPFLSHIKLNTVTVVSHLGDVIPVPSIFCSTWEDFHHIINGHCKGRFGNRFVARGDYMLIQADNSQVIIPSECASQVESGMVLEMSIVLRDDVLFVLDHDKNKCPRCGHINSGATTRSGWIECRGCPGQFQVAKIDEIERHVASPASENQRTNPRHQIGMEDLHQRNSIQFFRRIHLVAPSRRSSHPVAIRDRQLDEMDAPDSLDVVKMEQDPEQPDVYSQFLDLVNGFKSELWTHYF</sequence>
<accession>A0A0C3FN03</accession>